<accession>A0AAV9V3N8</accession>
<evidence type="ECO:0000313" key="2">
    <source>
        <dbReference type="EMBL" id="KAK6354491.1"/>
    </source>
</evidence>
<organism evidence="2 3">
    <name type="scientific">Orbilia blumenaviensis</name>
    <dbReference type="NCBI Taxonomy" id="1796055"/>
    <lineage>
        <taxon>Eukaryota</taxon>
        <taxon>Fungi</taxon>
        <taxon>Dikarya</taxon>
        <taxon>Ascomycota</taxon>
        <taxon>Pezizomycotina</taxon>
        <taxon>Orbiliomycetes</taxon>
        <taxon>Orbiliales</taxon>
        <taxon>Orbiliaceae</taxon>
        <taxon>Orbilia</taxon>
    </lineage>
</organism>
<protein>
    <submittedName>
        <fullName evidence="2">Uncharacterized protein</fullName>
    </submittedName>
</protein>
<reference evidence="2 3" key="1">
    <citation type="submission" date="2019-10" db="EMBL/GenBank/DDBJ databases">
        <authorList>
            <person name="Palmer J.M."/>
        </authorList>
    </citation>
    <scope>NUCLEOTIDE SEQUENCE [LARGE SCALE GENOMIC DNA]</scope>
    <source>
        <strain evidence="2 3">TWF730</strain>
    </source>
</reference>
<name>A0AAV9V3N8_9PEZI</name>
<dbReference type="EMBL" id="JAVHNS010000005">
    <property type="protein sequence ID" value="KAK6354491.1"/>
    <property type="molecule type" value="Genomic_DNA"/>
</dbReference>
<comment type="caution">
    <text evidence="2">The sequence shown here is derived from an EMBL/GenBank/DDBJ whole genome shotgun (WGS) entry which is preliminary data.</text>
</comment>
<proteinExistence type="predicted"/>
<dbReference type="Proteomes" id="UP001373714">
    <property type="component" value="Unassembled WGS sequence"/>
</dbReference>
<sequence length="164" mass="18623">MCQVLGVAVYWKEQTEKVEIEVEELRNKMKGKESQCERMTSSIYDAHGKKTGRISHRSDIIWTLKKMPHEVRNKPSRKCKKSPPKHMQNFLPGIRDLSSDRAARILERTLIPPPASTGAGANTSTTTTASSYSITSSLAQFADNLERFAGSDHRPQLRNVLWRR</sequence>
<keyword evidence="1" id="KW-0175">Coiled coil</keyword>
<feature type="coiled-coil region" evidence="1">
    <location>
        <begin position="15"/>
        <end position="42"/>
    </location>
</feature>
<evidence type="ECO:0000313" key="3">
    <source>
        <dbReference type="Proteomes" id="UP001373714"/>
    </source>
</evidence>
<keyword evidence="3" id="KW-1185">Reference proteome</keyword>
<evidence type="ECO:0000256" key="1">
    <source>
        <dbReference type="SAM" id="Coils"/>
    </source>
</evidence>
<dbReference type="AlphaFoldDB" id="A0AAV9V3N8"/>
<gene>
    <name evidence="2" type="ORF">TWF730_008891</name>
</gene>